<keyword evidence="9" id="KW-1185">Reference proteome</keyword>
<comment type="function">
    <text evidence="5">Methylation of the membrane-bound methyl-accepting chemotaxis proteins (MCP) to form gamma-glutamyl methyl ester residues in MCP.</text>
</comment>
<reference evidence="9" key="1">
    <citation type="submission" date="2016-10" db="EMBL/GenBank/DDBJ databases">
        <authorList>
            <person name="Varghese N."/>
            <person name="Submissions S."/>
        </authorList>
    </citation>
    <scope>NUCLEOTIDE SEQUENCE [LARGE SCALE GENOMIC DNA]</scope>
    <source>
        <strain evidence="9">DSM 11578</strain>
    </source>
</reference>
<comment type="catalytic activity">
    <reaction evidence="1 5">
        <text>L-glutamyl-[protein] + S-adenosyl-L-methionine = [protein]-L-glutamate 5-O-methyl ester + S-adenosyl-L-homocysteine</text>
        <dbReference type="Rhea" id="RHEA:24452"/>
        <dbReference type="Rhea" id="RHEA-COMP:10208"/>
        <dbReference type="Rhea" id="RHEA-COMP:10311"/>
        <dbReference type="ChEBI" id="CHEBI:29973"/>
        <dbReference type="ChEBI" id="CHEBI:57856"/>
        <dbReference type="ChEBI" id="CHEBI:59789"/>
        <dbReference type="ChEBI" id="CHEBI:82795"/>
        <dbReference type="EC" id="2.1.1.80"/>
    </reaction>
</comment>
<dbReference type="SUPFAM" id="SSF47757">
    <property type="entry name" value="Chemotaxis receptor methyltransferase CheR, N-terminal domain"/>
    <property type="match status" value="1"/>
</dbReference>
<feature type="binding site" evidence="6">
    <location>
        <begin position="211"/>
        <end position="212"/>
    </location>
    <ligand>
        <name>S-adenosyl-L-methionine</name>
        <dbReference type="ChEBI" id="CHEBI:59789"/>
    </ligand>
</feature>
<protein>
    <recommendedName>
        <fullName evidence="5">Chemotaxis protein methyltransferase</fullName>
        <ecNumber evidence="5">2.1.1.80</ecNumber>
    </recommendedName>
</protein>
<dbReference type="PROSITE" id="PS50123">
    <property type="entry name" value="CHER"/>
    <property type="match status" value="1"/>
</dbReference>
<dbReference type="InterPro" id="IPR029063">
    <property type="entry name" value="SAM-dependent_MTases_sf"/>
</dbReference>
<dbReference type="PIRSF" id="PIRSF000410">
    <property type="entry name" value="CheR"/>
    <property type="match status" value="1"/>
</dbReference>
<dbReference type="SUPFAM" id="SSF53335">
    <property type="entry name" value="S-adenosyl-L-methionine-dependent methyltransferases"/>
    <property type="match status" value="1"/>
</dbReference>
<dbReference type="Pfam" id="PF03705">
    <property type="entry name" value="CheR_N"/>
    <property type="match status" value="1"/>
</dbReference>
<sequence>MMTELTSSDREFIFSDEHFARIRRFVTVHTGIVLPDIKKNMVYGRLSKHIRKQFNGNFDDFCDAVENGDSEVQDILVNAITTNLTAFFRERHHFDFLSNTVLPELYKKNHLTKRIRIWSAGCSTGEEAYSLAICLYEFFKDKPDWDVRVLATDLDANVLQAAKSGVYDIERLNQLELKEKKMWFKRGTGDRQNLIKVKTDIQTKVAFKRLNLLHQWPMNGPFDVVFCRNVIIYFDKETQAVLFKRFAEIMRPGGYLFIGHSETLFNVNDQFTPLGKTIYQLPS</sequence>
<dbReference type="InterPro" id="IPR050903">
    <property type="entry name" value="Bact_Chemotaxis_MeTrfase"/>
</dbReference>
<dbReference type="GO" id="GO:0032259">
    <property type="term" value="P:methylation"/>
    <property type="evidence" value="ECO:0007669"/>
    <property type="project" value="UniProtKB-KW"/>
</dbReference>
<name>A0A1I3WUC4_9GAMM</name>
<dbReference type="STRING" id="45496.SAMN04488079_10529"/>
<gene>
    <name evidence="8" type="ORF">SAMN04488079_10529</name>
</gene>
<proteinExistence type="predicted"/>
<dbReference type="InterPro" id="IPR036804">
    <property type="entry name" value="CheR_N_sf"/>
</dbReference>
<evidence type="ECO:0000256" key="6">
    <source>
        <dbReference type="PIRSR" id="PIRSR000410-1"/>
    </source>
</evidence>
<feature type="domain" description="CheR-type methyltransferase" evidence="7">
    <location>
        <begin position="7"/>
        <end position="283"/>
    </location>
</feature>
<dbReference type="OrthoDB" id="9816309at2"/>
<dbReference type="RefSeq" id="WP_091712108.1">
    <property type="nucleotide sequence ID" value="NZ_FOSH01000005.1"/>
</dbReference>
<evidence type="ECO:0000313" key="8">
    <source>
        <dbReference type="EMBL" id="SFK10066.1"/>
    </source>
</evidence>
<dbReference type="PRINTS" id="PR00996">
    <property type="entry name" value="CHERMTFRASE"/>
</dbReference>
<keyword evidence="3 5" id="KW-0808">Transferase</keyword>
<evidence type="ECO:0000259" key="7">
    <source>
        <dbReference type="PROSITE" id="PS50123"/>
    </source>
</evidence>
<dbReference type="InterPro" id="IPR022641">
    <property type="entry name" value="CheR_N"/>
</dbReference>
<dbReference type="GO" id="GO:0008983">
    <property type="term" value="F:protein-glutamate O-methyltransferase activity"/>
    <property type="evidence" value="ECO:0007669"/>
    <property type="project" value="UniProtKB-EC"/>
</dbReference>
<dbReference type="PANTHER" id="PTHR24422">
    <property type="entry name" value="CHEMOTAXIS PROTEIN METHYLTRANSFERASE"/>
    <property type="match status" value="1"/>
</dbReference>
<evidence type="ECO:0000256" key="3">
    <source>
        <dbReference type="ARBA" id="ARBA00022679"/>
    </source>
</evidence>
<feature type="binding site" evidence="6">
    <location>
        <position position="153"/>
    </location>
    <ligand>
        <name>S-adenosyl-L-methionine</name>
        <dbReference type="ChEBI" id="CHEBI:59789"/>
    </ligand>
</feature>
<evidence type="ECO:0000313" key="9">
    <source>
        <dbReference type="Proteomes" id="UP000198924"/>
    </source>
</evidence>
<dbReference type="AlphaFoldDB" id="A0A1I3WUC4"/>
<keyword evidence="2 5" id="KW-0489">Methyltransferase</keyword>
<organism evidence="8 9">
    <name type="scientific">Methylophaga sulfidovorans</name>
    <dbReference type="NCBI Taxonomy" id="45496"/>
    <lineage>
        <taxon>Bacteria</taxon>
        <taxon>Pseudomonadati</taxon>
        <taxon>Pseudomonadota</taxon>
        <taxon>Gammaproteobacteria</taxon>
        <taxon>Thiotrichales</taxon>
        <taxon>Piscirickettsiaceae</taxon>
        <taxon>Methylophaga</taxon>
    </lineage>
</organism>
<feature type="binding site" evidence="6">
    <location>
        <position position="83"/>
    </location>
    <ligand>
        <name>S-adenosyl-L-methionine</name>
        <dbReference type="ChEBI" id="CHEBI:59789"/>
    </ligand>
</feature>
<feature type="binding site" evidence="6">
    <location>
        <position position="89"/>
    </location>
    <ligand>
        <name>S-adenosyl-L-methionine</name>
        <dbReference type="ChEBI" id="CHEBI:59789"/>
    </ligand>
</feature>
<evidence type="ECO:0000256" key="2">
    <source>
        <dbReference type="ARBA" id="ARBA00022603"/>
    </source>
</evidence>
<feature type="binding site" evidence="6">
    <location>
        <begin position="228"/>
        <end position="229"/>
    </location>
    <ligand>
        <name>S-adenosyl-L-methionine</name>
        <dbReference type="ChEBI" id="CHEBI:59789"/>
    </ligand>
</feature>
<dbReference type="EMBL" id="FOSH01000005">
    <property type="protein sequence ID" value="SFK10066.1"/>
    <property type="molecule type" value="Genomic_DNA"/>
</dbReference>
<dbReference type="InterPro" id="IPR000780">
    <property type="entry name" value="CheR_MeTrfase"/>
</dbReference>
<dbReference type="Proteomes" id="UP000198924">
    <property type="component" value="Unassembled WGS sequence"/>
</dbReference>
<dbReference type="Gene3D" id="3.40.50.150">
    <property type="entry name" value="Vaccinia Virus protein VP39"/>
    <property type="match status" value="1"/>
</dbReference>
<accession>A0A1I3WUC4</accession>
<feature type="binding site" evidence="6">
    <location>
        <position position="85"/>
    </location>
    <ligand>
        <name>S-adenosyl-L-methionine</name>
        <dbReference type="ChEBI" id="CHEBI:59789"/>
    </ligand>
</feature>
<dbReference type="InterPro" id="IPR026024">
    <property type="entry name" value="Chemotaxis_MeTrfase_CheR"/>
</dbReference>
<dbReference type="EC" id="2.1.1.80" evidence="5"/>
<dbReference type="Pfam" id="PF01739">
    <property type="entry name" value="CheR"/>
    <property type="match status" value="1"/>
</dbReference>
<evidence type="ECO:0000256" key="1">
    <source>
        <dbReference type="ARBA" id="ARBA00001541"/>
    </source>
</evidence>
<feature type="binding site" evidence="6">
    <location>
        <position position="127"/>
    </location>
    <ligand>
        <name>S-adenosyl-L-methionine</name>
        <dbReference type="ChEBI" id="CHEBI:59789"/>
    </ligand>
</feature>
<dbReference type="InterPro" id="IPR022642">
    <property type="entry name" value="CheR_C"/>
</dbReference>
<evidence type="ECO:0000256" key="5">
    <source>
        <dbReference type="PIRNR" id="PIRNR000410"/>
    </source>
</evidence>
<dbReference type="PANTHER" id="PTHR24422:SF19">
    <property type="entry name" value="CHEMOTAXIS PROTEIN METHYLTRANSFERASE"/>
    <property type="match status" value="1"/>
</dbReference>
<dbReference type="CDD" id="cd02440">
    <property type="entry name" value="AdoMet_MTases"/>
    <property type="match status" value="1"/>
</dbReference>
<dbReference type="SMART" id="SM00138">
    <property type="entry name" value="MeTrc"/>
    <property type="match status" value="1"/>
</dbReference>
<keyword evidence="4 5" id="KW-0949">S-adenosyl-L-methionine</keyword>
<dbReference type="Gene3D" id="1.10.155.10">
    <property type="entry name" value="Chemotaxis receptor methyltransferase CheR, N-terminal domain"/>
    <property type="match status" value="1"/>
</dbReference>
<evidence type="ECO:0000256" key="4">
    <source>
        <dbReference type="ARBA" id="ARBA00022691"/>
    </source>
</evidence>